<dbReference type="SMART" id="SM00822">
    <property type="entry name" value="PKS_KR"/>
    <property type="match status" value="1"/>
</dbReference>
<dbReference type="GO" id="GO:0016746">
    <property type="term" value="F:acyltransferase activity"/>
    <property type="evidence" value="ECO:0007669"/>
    <property type="project" value="InterPro"/>
</dbReference>
<dbReference type="SUPFAM" id="SSF51735">
    <property type="entry name" value="NAD(P)-binding Rossmann-fold domains"/>
    <property type="match status" value="2"/>
</dbReference>
<dbReference type="SUPFAM" id="SSF47336">
    <property type="entry name" value="ACP-like"/>
    <property type="match status" value="1"/>
</dbReference>
<dbReference type="GO" id="GO:0051213">
    <property type="term" value="F:dioxygenase activity"/>
    <property type="evidence" value="ECO:0007669"/>
    <property type="project" value="UniProtKB-KW"/>
</dbReference>
<dbReference type="InterPro" id="IPR020841">
    <property type="entry name" value="PKS_Beta-ketoAc_synthase_dom"/>
</dbReference>
<protein>
    <submittedName>
        <fullName evidence="6">Acyl transferase domain-containing protein/NAD(P)H-dependent flavin oxidoreductase YrpB (Nitropropane dioxygenase family)/NAD(P)-dependent dehydrogenase (Short-subunit alcohol dehydrogenase family)</fullName>
    </submittedName>
</protein>
<keyword evidence="6" id="KW-0223">Dioxygenase</keyword>
<dbReference type="CDD" id="cd00833">
    <property type="entry name" value="PKS"/>
    <property type="match status" value="1"/>
</dbReference>
<dbReference type="InterPro" id="IPR014043">
    <property type="entry name" value="Acyl_transferase_dom"/>
</dbReference>
<evidence type="ECO:0000256" key="1">
    <source>
        <dbReference type="ARBA" id="ARBA00022450"/>
    </source>
</evidence>
<evidence type="ECO:0000313" key="7">
    <source>
        <dbReference type="Proteomes" id="UP000539313"/>
    </source>
</evidence>
<dbReference type="Gene3D" id="3.40.366.10">
    <property type="entry name" value="Malonyl-Coenzyme A Acyl Carrier Protein, domain 2"/>
    <property type="match status" value="1"/>
</dbReference>
<dbReference type="SUPFAM" id="SSF55048">
    <property type="entry name" value="Probable ACP-binding domain of malonyl-CoA ACP transacylase"/>
    <property type="match status" value="1"/>
</dbReference>
<comment type="caution">
    <text evidence="6">The sequence shown here is derived from an EMBL/GenBank/DDBJ whole genome shotgun (WGS) entry which is preliminary data.</text>
</comment>
<evidence type="ECO:0000259" key="5">
    <source>
        <dbReference type="PROSITE" id="PS52004"/>
    </source>
</evidence>
<dbReference type="InterPro" id="IPR036736">
    <property type="entry name" value="ACP-like_sf"/>
</dbReference>
<dbReference type="InterPro" id="IPR016036">
    <property type="entry name" value="Malonyl_transacylase_ACP-bd"/>
</dbReference>
<feature type="compositionally biased region" description="Pro residues" evidence="4">
    <location>
        <begin position="1571"/>
        <end position="1580"/>
    </location>
</feature>
<reference evidence="6 7" key="1">
    <citation type="submission" date="2020-08" db="EMBL/GenBank/DDBJ databases">
        <title>Sequencing the genomes of 1000 actinobacteria strains.</title>
        <authorList>
            <person name="Klenk H.-P."/>
        </authorList>
    </citation>
    <scope>NUCLEOTIDE SEQUENCE [LARGE SCALE GENOMIC DNA]</scope>
    <source>
        <strain evidence="6 7">DSM 45823</strain>
    </source>
</reference>
<feature type="domain" description="Ketosynthase family 3 (KS3)" evidence="5">
    <location>
        <begin position="656"/>
        <end position="1084"/>
    </location>
</feature>
<gene>
    <name evidence="6" type="ORF">HNR21_003375</name>
</gene>
<dbReference type="PANTHER" id="PTHR43074">
    <property type="entry name" value="OMEGA-3 POLYUNSATURATED FATTY ACID SYNTHASE PFAB-RELATED"/>
    <property type="match status" value="1"/>
</dbReference>
<dbReference type="InterPro" id="IPR001227">
    <property type="entry name" value="Ac_transferase_dom_sf"/>
</dbReference>
<dbReference type="InterPro" id="IPR014030">
    <property type="entry name" value="Ketoacyl_synth_N"/>
</dbReference>
<dbReference type="SUPFAM" id="SSF51412">
    <property type="entry name" value="Inosine monophosphate dehydrogenase (IMPDH)"/>
    <property type="match status" value="2"/>
</dbReference>
<dbReference type="Proteomes" id="UP000539313">
    <property type="component" value="Unassembled WGS sequence"/>
</dbReference>
<dbReference type="InterPro" id="IPR052568">
    <property type="entry name" value="PKS-FAS_Synthase"/>
</dbReference>
<name>A0A7W3MZ01_9ACTN</name>
<dbReference type="Gene3D" id="3.40.50.720">
    <property type="entry name" value="NAD(P)-binding Rossmann-like Domain"/>
    <property type="match status" value="1"/>
</dbReference>
<proteinExistence type="predicted"/>
<evidence type="ECO:0000256" key="3">
    <source>
        <dbReference type="ARBA" id="ARBA00022679"/>
    </source>
</evidence>
<dbReference type="RefSeq" id="WP_182705939.1">
    <property type="nucleotide sequence ID" value="NZ_JACJII010000001.1"/>
</dbReference>
<dbReference type="InterPro" id="IPR013968">
    <property type="entry name" value="PKS_KR"/>
</dbReference>
<dbReference type="Gene3D" id="1.10.1200.10">
    <property type="entry name" value="ACP-like"/>
    <property type="match status" value="1"/>
</dbReference>
<dbReference type="Pfam" id="PF02801">
    <property type="entry name" value="Ketoacyl-synt_C"/>
    <property type="match status" value="1"/>
</dbReference>
<feature type="compositionally biased region" description="Polar residues" evidence="4">
    <location>
        <begin position="1747"/>
        <end position="1759"/>
    </location>
</feature>
<dbReference type="InterPro" id="IPR013785">
    <property type="entry name" value="Aldolase_TIM"/>
</dbReference>
<feature type="region of interest" description="Disordered" evidence="4">
    <location>
        <begin position="1536"/>
        <end position="1583"/>
    </location>
</feature>
<dbReference type="InterPro" id="IPR057326">
    <property type="entry name" value="KR_dom"/>
</dbReference>
<dbReference type="Gene3D" id="3.20.20.70">
    <property type="entry name" value="Aldolase class I"/>
    <property type="match status" value="2"/>
</dbReference>
<dbReference type="PANTHER" id="PTHR43074:SF1">
    <property type="entry name" value="BETA-KETOACYL SYNTHASE FAMILY PROTEIN-RELATED"/>
    <property type="match status" value="1"/>
</dbReference>
<dbReference type="InterPro" id="IPR036291">
    <property type="entry name" value="NAD(P)-bd_dom_sf"/>
</dbReference>
<dbReference type="EMBL" id="JACJII010000001">
    <property type="protein sequence ID" value="MBA9004493.1"/>
    <property type="molecule type" value="Genomic_DNA"/>
</dbReference>
<dbReference type="Pfam" id="PF03060">
    <property type="entry name" value="NMO"/>
    <property type="match status" value="1"/>
</dbReference>
<accession>A0A7W3MZ01</accession>
<dbReference type="SMART" id="SM00827">
    <property type="entry name" value="PKS_AT"/>
    <property type="match status" value="1"/>
</dbReference>
<dbReference type="InterPro" id="IPR016039">
    <property type="entry name" value="Thiolase-like"/>
</dbReference>
<feature type="compositionally biased region" description="Basic and acidic residues" evidence="4">
    <location>
        <begin position="1778"/>
        <end position="1818"/>
    </location>
</feature>
<evidence type="ECO:0000313" key="6">
    <source>
        <dbReference type="EMBL" id="MBA9004493.1"/>
    </source>
</evidence>
<dbReference type="Gene3D" id="3.30.70.250">
    <property type="entry name" value="Malonyl-CoA ACP transacylase, ACP-binding"/>
    <property type="match status" value="1"/>
</dbReference>
<evidence type="ECO:0000256" key="2">
    <source>
        <dbReference type="ARBA" id="ARBA00022553"/>
    </source>
</evidence>
<dbReference type="PROSITE" id="PS52004">
    <property type="entry name" value="KS3_2"/>
    <property type="match status" value="1"/>
</dbReference>
<feature type="compositionally biased region" description="Basic and acidic residues" evidence="4">
    <location>
        <begin position="1633"/>
        <end position="1644"/>
    </location>
</feature>
<dbReference type="SMART" id="SM00825">
    <property type="entry name" value="PKS_KS"/>
    <property type="match status" value="1"/>
</dbReference>
<feature type="compositionally biased region" description="Basic and acidic residues" evidence="4">
    <location>
        <begin position="1828"/>
        <end position="1856"/>
    </location>
</feature>
<keyword evidence="2" id="KW-0597">Phosphoprotein</keyword>
<keyword evidence="3 6" id="KW-0808">Transferase</keyword>
<dbReference type="InterPro" id="IPR016035">
    <property type="entry name" value="Acyl_Trfase/lysoPLipase"/>
</dbReference>
<dbReference type="InterPro" id="IPR014031">
    <property type="entry name" value="Ketoacyl_synth_C"/>
</dbReference>
<feature type="region of interest" description="Disordered" evidence="4">
    <location>
        <begin position="1737"/>
        <end position="1864"/>
    </location>
</feature>
<dbReference type="SUPFAM" id="SSF53901">
    <property type="entry name" value="Thiolase-like"/>
    <property type="match status" value="2"/>
</dbReference>
<keyword evidence="6" id="KW-0560">Oxidoreductase</keyword>
<dbReference type="Pfam" id="PF08659">
    <property type="entry name" value="KR"/>
    <property type="match status" value="1"/>
</dbReference>
<sequence>MAADRTAERDLIIGVAPFGPPSARLAVAVARAGGLGALDLGHDRETALTALEQVCRWWNGPFAVRIPAGCPVRPEELPEQAATMLVDAPALTAAQPYMPGRRLLVEVVDAAEARAAVRMGADGLVARGCEAGGRVGELTTFVLLQRLLGDPESARPVWAAGGIGPHTAAAAVAGGAAGVVLDGQLALVREMDLLREVAAAIAAMDGTETRVVAGHRVHARSGPPAPDTDDPARMHARLGAGDLRGRLLPIGQEGAFAGPLADRHKTAGGVVQAVREQITAHLSAAVRTEPLASRDGVHPVLQAPMAWISDGAEFAAAVAQEGGVPFLEPASMPGDEVRRLLADTAERLAGRPWGVGLSGSAPEHVRAGQLAAVRDARPPYALIADADPARAARLEEAGIAAYLQVSSPGSLERLLAEGARRFVFEGMEGGGHVGSLAAFPLWETQVERLLAFADEHPGAAGDLCVAFAGGVHDERSAAMIAALAAPLAERGADVRVLMGTAYLFTREAVAAGAIVPGFQRTALECDRTVLLETSPGHAVRCAATPYAAAFEQARLDLTAAGMSPEDMWARLERLNLGRLRLAGRGLRRRDGELVEAGEEEQRREGLYMIGQAAVLRSQVTTIAALHEQVSDGATRLVAERARTLGLDAGPAPAAEPLDIAIVGIDCVLPGARNAHEYWTGVITGSDAITEVPAGRWDPEVCWDPESRGGDRTPSKWGGFLPDVPFDAAGHGVPPTSLGGVEPVQLLALEVAARALADAGYADRPFDRSRTAVIFGADAGADLATAYGTRALLPQHYGRIPDGLDERLPRLTEDSLPGVLPSMIAARVAGRLGLGGAAYTVDAAGAASLAALGAACRELTAGTADMVLCGGADLHNGITDYLLYASAGALSPTGRCAPFDASADGTVLGEGVACVVLKRLADAERDGDRIYAVVKSVGACATGRRPALDRAYGAAGVDPARVGLVEAHGTGVPDDDRAELAALTETFAGAEPGQVVLGSVKSRIGHTRCAAGLAGLIKAVCALHTGVLPGSGDLREPIPDWDPRTSPFSFGGRTARPWAAAPADRYAGVSASGFGGAHFHTVLAGYDGAPEPVSGVAAWPAELFLVRGADRDAARAELDRLDALLAAHGPAVRLRDLARTVAERTGDPVQVALVATGPRDLADKIGHARRFESAPGVFPAAGAGRGQVAFLFPGQGGRRPGMLADLFVAFPRLQRLLRRGDRRYAEAMYPPASFTDEDRERRRAALTDTRIAQPALGIAGIAAYRLLTELGVRPDMAAGHGYGELVALCAAGVYGERDMLELSAARAEAILRSVRDAGAGDPGAMAAVAGTPEEVAAALDEVPGVVVAGHDAPRQVVIAGPTPAVREAVRALAARGLAAEPIPAACAFHSPLAAGAVMSLSVELAGRALCSPAFPVWSNATAAPYDSDPDRLAAALAEQAAAPVRFVEQVEAMYAAGARVFVETGPGRALTRLVGRILGDRPHTAVAFDRSADPAVRGGMPGLHGLLLALAELAAAGVEVDALPLFTGRDAVALSPDRPPARPGWIVNGHLVRTVDGDRPPGGPRPVERVAPPSPPAPAGPPDRDAAVLEFLRATRETLAAQREVILGYLNGRVPDPRRDPTPVTAPDVPQPRQEPEPDRSETRGAAETAVPAARTGPGLRAEVLAVISARTGYPEEMLGPGLDLEADLAIDSVQRTEIIGYLADRMGLTRPGGGVDGPVAERLARIRTIDEMVTWLDGHLGDRPDTQPDTPSDTRSATQPDMRPDARSGTRPGARSGARFDARPDAQPDARPDTRLDTQPDMRPGTRPDARPDARSDIQLDAGPDAQLDMRPDARPGTRSDARPDARPDTRADARSDVPGPRAVPPVRHVVRTAEPPPAAGDPAALASLRCVIVNDGRGIAPELAALLDRHGAHARIVSDTDGRADAVIHLAALRPGCPPSLPGAYTGIRDTLLAGTGRLLLATGAGGTFGHRLDGGSDPVTGAGLPGLARTLALEFPDVPVRAVDLHPDDDPRALAARLLAELTDGAGPVVVGYDGDVRRTLELVPRELAADDPLPLDGDSVVLLTGGARGITARVARALATATGCHLELVGRTPVPRGPEDPATAAAADETALRHLLAGDDDRGPARTETAVRRILAARELRATFAELDGVAASVRYHRVDVADPQAVRTAVQDVYARHGRLDGVIHGAGIAEDALVVDKDPASFARVWNAKAGGARALADAVRPDIGFFVVLGDAAGLLGGRGRAGHAAAADACGTLARLWRRRMHGRVLVADWGPWAAGEPDREDTGHDMPPLDPDAAVAALLREIASGTEPQVVLTGGAL</sequence>
<organism evidence="6 7">
    <name type="scientific">Thermomonospora cellulosilytica</name>
    <dbReference type="NCBI Taxonomy" id="1411118"/>
    <lineage>
        <taxon>Bacteria</taxon>
        <taxon>Bacillati</taxon>
        <taxon>Actinomycetota</taxon>
        <taxon>Actinomycetes</taxon>
        <taxon>Streptosporangiales</taxon>
        <taxon>Thermomonosporaceae</taxon>
        <taxon>Thermomonospora</taxon>
    </lineage>
</organism>
<dbReference type="Gene3D" id="3.40.47.10">
    <property type="match status" value="1"/>
</dbReference>
<feature type="region of interest" description="Disordered" evidence="4">
    <location>
        <begin position="1610"/>
        <end position="1651"/>
    </location>
</feature>
<dbReference type="SUPFAM" id="SSF52151">
    <property type="entry name" value="FabD/lysophospholipase-like"/>
    <property type="match status" value="1"/>
</dbReference>
<evidence type="ECO:0000256" key="4">
    <source>
        <dbReference type="SAM" id="MobiDB-lite"/>
    </source>
</evidence>
<dbReference type="Pfam" id="PF00109">
    <property type="entry name" value="ketoacyl-synt"/>
    <property type="match status" value="1"/>
</dbReference>
<keyword evidence="7" id="KW-1185">Reference proteome</keyword>
<keyword evidence="1" id="KW-0596">Phosphopantetheine</keyword>
<dbReference type="Pfam" id="PF00698">
    <property type="entry name" value="Acyl_transf_1"/>
    <property type="match status" value="1"/>
</dbReference>